<accession>A0A397RXU8</accession>
<name>A0A397RXU8_9MOLU</name>
<sequence>MKYVVRIKAVSECMRIRRAALCYVRAENHTYDIHKEAHPLKKFISITIKDSMIIVDGKMEALKIGEEVFFYKKNLVDTGLKMEEEILVLGAMLIPLDIEMKDHYIDLIEKGETFDQWNGEIEYLLGMMYELDLKDDSLANEWYIKAKDKKFNFSLLNMDKVC</sequence>
<dbReference type="Proteomes" id="UP000266506">
    <property type="component" value="Unassembled WGS sequence"/>
</dbReference>
<reference evidence="1 2" key="1">
    <citation type="submission" date="2018-08" db="EMBL/GenBank/DDBJ databases">
        <title>Genomic Encyclopedia of Archaeal and Bacterial Type Strains, Phase II (KMG-II): from individual species to whole genera.</title>
        <authorList>
            <person name="Goeker M."/>
        </authorList>
    </citation>
    <scope>NUCLEOTIDE SEQUENCE [LARGE SCALE GENOMIC DNA]</scope>
    <source>
        <strain evidence="1 2">ATCC 27112</strain>
    </source>
</reference>
<dbReference type="InParanoid" id="A0A397RXU8"/>
<keyword evidence="2" id="KW-1185">Reference proteome</keyword>
<protein>
    <submittedName>
        <fullName evidence="1">Uncharacterized protein</fullName>
    </submittedName>
</protein>
<organism evidence="1 2">
    <name type="scientific">Anaeroplasma bactoclasticum</name>
    <dbReference type="NCBI Taxonomy" id="2088"/>
    <lineage>
        <taxon>Bacteria</taxon>
        <taxon>Bacillati</taxon>
        <taxon>Mycoplasmatota</taxon>
        <taxon>Mollicutes</taxon>
        <taxon>Anaeroplasmatales</taxon>
        <taxon>Anaeroplasmataceae</taxon>
        <taxon>Anaeroplasma</taxon>
    </lineage>
</organism>
<dbReference type="EMBL" id="QXEV01000003">
    <property type="protein sequence ID" value="RIA78102.1"/>
    <property type="molecule type" value="Genomic_DNA"/>
</dbReference>
<evidence type="ECO:0000313" key="2">
    <source>
        <dbReference type="Proteomes" id="UP000266506"/>
    </source>
</evidence>
<proteinExistence type="predicted"/>
<comment type="caution">
    <text evidence="1">The sequence shown here is derived from an EMBL/GenBank/DDBJ whole genome shotgun (WGS) entry which is preliminary data.</text>
</comment>
<gene>
    <name evidence="1" type="ORF">EI71_00414</name>
</gene>
<dbReference type="RefSeq" id="WP_119015582.1">
    <property type="nucleotide sequence ID" value="NZ_QXEV01000003.1"/>
</dbReference>
<evidence type="ECO:0000313" key="1">
    <source>
        <dbReference type="EMBL" id="RIA78102.1"/>
    </source>
</evidence>
<dbReference type="AlphaFoldDB" id="A0A397RXU8"/>